<dbReference type="VEuPathDB" id="FungiDB:G647_03550"/>
<dbReference type="Pfam" id="PF00400">
    <property type="entry name" value="WD40"/>
    <property type="match status" value="3"/>
</dbReference>
<comment type="similarity">
    <text evidence="1">Belongs to the WD repeat LST8 family.</text>
</comment>
<feature type="region of interest" description="Disordered" evidence="5">
    <location>
        <begin position="243"/>
        <end position="273"/>
    </location>
</feature>
<dbReference type="SUPFAM" id="SSF50978">
    <property type="entry name" value="WD40 repeat-like"/>
    <property type="match status" value="1"/>
</dbReference>
<evidence type="ECO:0000256" key="5">
    <source>
        <dbReference type="SAM" id="MobiDB-lite"/>
    </source>
</evidence>
<organism evidence="6 7">
    <name type="scientific">Cladophialophora carrionii</name>
    <dbReference type="NCBI Taxonomy" id="86049"/>
    <lineage>
        <taxon>Eukaryota</taxon>
        <taxon>Fungi</taxon>
        <taxon>Dikarya</taxon>
        <taxon>Ascomycota</taxon>
        <taxon>Pezizomycotina</taxon>
        <taxon>Eurotiomycetes</taxon>
        <taxon>Chaetothyriomycetidae</taxon>
        <taxon>Chaetothyriales</taxon>
        <taxon>Herpotrichiellaceae</taxon>
        <taxon>Cladophialophora</taxon>
    </lineage>
</organism>
<dbReference type="Gene3D" id="2.130.10.10">
    <property type="entry name" value="YVTN repeat-like/Quinoprotein amine dehydrogenase"/>
    <property type="match status" value="1"/>
</dbReference>
<dbReference type="OrthoDB" id="10248252at2759"/>
<evidence type="ECO:0000313" key="7">
    <source>
        <dbReference type="Proteomes" id="UP000094526"/>
    </source>
</evidence>
<dbReference type="eggNOG" id="ENOG502RZG9">
    <property type="taxonomic scope" value="Eukaryota"/>
</dbReference>
<protein>
    <recommendedName>
        <fullName evidence="8">Myb-like domain-containing protein</fullName>
    </recommendedName>
</protein>
<feature type="region of interest" description="Disordered" evidence="5">
    <location>
        <begin position="361"/>
        <end position="416"/>
    </location>
</feature>
<proteinExistence type="inferred from homology"/>
<evidence type="ECO:0008006" key="8">
    <source>
        <dbReference type="Google" id="ProtNLM"/>
    </source>
</evidence>
<feature type="compositionally biased region" description="Polar residues" evidence="5">
    <location>
        <begin position="21"/>
        <end position="36"/>
    </location>
</feature>
<dbReference type="STRING" id="86049.A0A1C1CAZ2"/>
<dbReference type="PROSITE" id="PS00678">
    <property type="entry name" value="WD_REPEATS_1"/>
    <property type="match status" value="2"/>
</dbReference>
<comment type="caution">
    <text evidence="6">The sequence shown here is derived from an EMBL/GenBank/DDBJ whole genome shotgun (WGS) entry which is preliminary data.</text>
</comment>
<dbReference type="InterPro" id="IPR001680">
    <property type="entry name" value="WD40_rpt"/>
</dbReference>
<evidence type="ECO:0000256" key="4">
    <source>
        <dbReference type="PROSITE-ProRule" id="PRU00221"/>
    </source>
</evidence>
<evidence type="ECO:0000256" key="2">
    <source>
        <dbReference type="ARBA" id="ARBA00022574"/>
    </source>
</evidence>
<dbReference type="Proteomes" id="UP000094526">
    <property type="component" value="Unassembled WGS sequence"/>
</dbReference>
<keyword evidence="2 4" id="KW-0853">WD repeat</keyword>
<reference evidence="7" key="1">
    <citation type="submission" date="2015-07" db="EMBL/GenBank/DDBJ databases">
        <authorList>
            <person name="Teixeira M.M."/>
            <person name="Souza R.C."/>
            <person name="Almeida L.G."/>
            <person name="Vicente V.A."/>
            <person name="de Hoog S."/>
            <person name="Bocca A.L."/>
            <person name="de Almeida S.R."/>
            <person name="Vasconcelos A.T."/>
            <person name="Felipe M.S."/>
        </authorList>
    </citation>
    <scope>NUCLEOTIDE SEQUENCE [LARGE SCALE GENOMIC DNA]</scope>
    <source>
        <strain evidence="7">KSF</strain>
    </source>
</reference>
<dbReference type="SMART" id="SM00320">
    <property type="entry name" value="WD40"/>
    <property type="match status" value="6"/>
</dbReference>
<accession>A0A1C1CAZ2</accession>
<dbReference type="InterPro" id="IPR015943">
    <property type="entry name" value="WD40/YVTN_repeat-like_dom_sf"/>
</dbReference>
<keyword evidence="7" id="KW-1185">Reference proteome</keyword>
<dbReference type="GO" id="GO:0031932">
    <property type="term" value="C:TORC2 complex"/>
    <property type="evidence" value="ECO:0007669"/>
    <property type="project" value="InterPro"/>
</dbReference>
<feature type="compositionally biased region" description="Basic and acidic residues" evidence="5">
    <location>
        <begin position="393"/>
        <end position="403"/>
    </location>
</feature>
<sequence length="860" mass="96444">MADKRPTGASPDELFSDDQSRASSTMDYPSDSGSNVIEESAEQLFTRLIDEHESDFKQKLRTLTSFAKILADDHAKSIKQLRRACKTYMTPETQHGQSMQSPRSRRPTAALDKEAARRSKIRSSATPATAAPAGQARTMRVSEEVARPLHARPQSGETGQNPPEHLFQDRHLSKGDQPRQTSRHLSQAPDHKTPNHESSLGHMEYHDDNADDDEAETMADIHHEEGLLPDNDAATTANIPHQMHPAASQTPASTPEPNIGGPDVGQTPKSGRCMTPKVKWAAEEEQRMIDIIHELSQATEQEGKKGDMWKRAEAMHRAYGYNRTWEQMAAKWSMQTRHKCELLGYTWAENVMKRVPHMPRKRRALSPDDQQSAQNDSPLSSKDRRVRKKSKKRLDAEATDSKGNRTPKQPHGHHSDLKLRYTFEGASSDIVQVDWSPDGQYFAAATNSVVDETSNFSNNRPRNLLYGSLPTKTIRELPEHRIERPKGQPHYVYTTVSAVKFGPTGHRMYTGGYDNKLRVWDVEDETQLGCKAELLYKNKRIEVMDVTGDQTTIVATGTHSGTRSVRVFIGDADLTADCKEIRPLREMGIDVFPYAPTCLKFGKGQSQNRLIAGFGQDTDTLDGTFGPGCMFVWEFAEAQSKAMSFDRGATFVSDCTWSPNGDFFVVGAVADPSSKQEPWEHSVVKLYSTTEQRTTMTFRCTARDINDVTYDFDLVTASCTDGSTYVWDRRNPRVPMHILRHGKPVGGYAQGLDRELNDVGVRYVEWTRNPGQLYTGGSDGFLKLWDTRRSQADVLLQDVVDIGNEILCGKFSPDHSSLVIGDEDGRLHLFGTSKTPLPREDFKFMLAERWAGQPERGSLD</sequence>
<feature type="compositionally biased region" description="Polar residues" evidence="5">
    <location>
        <begin position="368"/>
        <end position="379"/>
    </location>
</feature>
<dbReference type="InterPro" id="IPR036322">
    <property type="entry name" value="WD40_repeat_dom_sf"/>
</dbReference>
<dbReference type="PROSITE" id="PS50082">
    <property type="entry name" value="WD_REPEATS_2"/>
    <property type="match status" value="2"/>
</dbReference>
<feature type="compositionally biased region" description="Low complexity" evidence="5">
    <location>
        <begin position="123"/>
        <end position="133"/>
    </location>
</feature>
<evidence type="ECO:0000256" key="3">
    <source>
        <dbReference type="ARBA" id="ARBA00022737"/>
    </source>
</evidence>
<dbReference type="GO" id="GO:0031929">
    <property type="term" value="P:TOR signaling"/>
    <property type="evidence" value="ECO:0007669"/>
    <property type="project" value="InterPro"/>
</dbReference>
<evidence type="ECO:0000313" key="6">
    <source>
        <dbReference type="EMBL" id="OCT45647.1"/>
    </source>
</evidence>
<keyword evidence="3" id="KW-0677">Repeat</keyword>
<feature type="compositionally biased region" description="Polar residues" evidence="5">
    <location>
        <begin position="90"/>
        <end position="102"/>
    </location>
</feature>
<feature type="repeat" description="WD" evidence="4">
    <location>
        <begin position="761"/>
        <end position="795"/>
    </location>
</feature>
<evidence type="ECO:0000256" key="1">
    <source>
        <dbReference type="ARBA" id="ARBA00009890"/>
    </source>
</evidence>
<dbReference type="PANTHER" id="PTHR19842">
    <property type="entry name" value="G BETA-LIKE PROTEIN GBL"/>
    <property type="match status" value="1"/>
</dbReference>
<dbReference type="GO" id="GO:0032956">
    <property type="term" value="P:regulation of actin cytoskeleton organization"/>
    <property type="evidence" value="ECO:0007669"/>
    <property type="project" value="TreeGrafter"/>
</dbReference>
<feature type="compositionally biased region" description="Polar residues" evidence="5">
    <location>
        <begin position="247"/>
        <end position="256"/>
    </location>
</feature>
<dbReference type="PANTHER" id="PTHR19842:SF2">
    <property type="entry name" value="WD REPEAT PROTEIN (AFU_ORTHOLOGUE AFUA_5G04300)"/>
    <property type="match status" value="1"/>
</dbReference>
<dbReference type="InterPro" id="IPR019775">
    <property type="entry name" value="WD40_repeat_CS"/>
</dbReference>
<feature type="compositionally biased region" description="Basic and acidic residues" evidence="5">
    <location>
        <begin position="166"/>
        <end position="177"/>
    </location>
</feature>
<gene>
    <name evidence="6" type="ORF">CLCR_01422</name>
</gene>
<feature type="region of interest" description="Disordered" evidence="5">
    <location>
        <begin position="89"/>
        <end position="210"/>
    </location>
</feature>
<dbReference type="EMBL" id="LGRB01000019">
    <property type="protein sequence ID" value="OCT45647.1"/>
    <property type="molecule type" value="Genomic_DNA"/>
</dbReference>
<name>A0A1C1CAZ2_9EURO</name>
<dbReference type="GO" id="GO:0031931">
    <property type="term" value="C:TORC1 complex"/>
    <property type="evidence" value="ECO:0007669"/>
    <property type="project" value="InterPro"/>
</dbReference>
<feature type="repeat" description="WD" evidence="4">
    <location>
        <begin position="496"/>
        <end position="530"/>
    </location>
</feature>
<dbReference type="VEuPathDB" id="FungiDB:CLCR_01422"/>
<dbReference type="AlphaFoldDB" id="A0A1C1CAZ2"/>
<dbReference type="InterPro" id="IPR037588">
    <property type="entry name" value="MLST8"/>
</dbReference>
<feature type="region of interest" description="Disordered" evidence="5">
    <location>
        <begin position="1"/>
        <end position="36"/>
    </location>
</feature>